<organism evidence="4 5">
    <name type="scientific">Moritella viscosa</name>
    <dbReference type="NCBI Taxonomy" id="80854"/>
    <lineage>
        <taxon>Bacteria</taxon>
        <taxon>Pseudomonadati</taxon>
        <taxon>Pseudomonadota</taxon>
        <taxon>Gammaproteobacteria</taxon>
        <taxon>Alteromonadales</taxon>
        <taxon>Moritellaceae</taxon>
        <taxon>Moritella</taxon>
    </lineage>
</organism>
<dbReference type="Gene3D" id="3.60.15.10">
    <property type="entry name" value="Ribonuclease Z/Hydroxyacylglutathione hydrolase-like"/>
    <property type="match status" value="1"/>
</dbReference>
<evidence type="ECO:0000259" key="2">
    <source>
        <dbReference type="SMART" id="SM00849"/>
    </source>
</evidence>
<dbReference type="Pfam" id="PF10996">
    <property type="entry name" value="Beta-Casp"/>
    <property type="match status" value="1"/>
</dbReference>
<feature type="domain" description="Beta-Casp" evidence="3">
    <location>
        <begin position="258"/>
        <end position="391"/>
    </location>
</feature>
<dbReference type="Pfam" id="PF07521">
    <property type="entry name" value="RMMBL"/>
    <property type="match status" value="1"/>
</dbReference>
<evidence type="ECO:0000313" key="4">
    <source>
        <dbReference type="EMBL" id="SGY90114.1"/>
    </source>
</evidence>
<dbReference type="SMART" id="SM00849">
    <property type="entry name" value="Lactamase_B"/>
    <property type="match status" value="1"/>
</dbReference>
<comment type="caution">
    <text evidence="4">The sequence shown here is derived from an EMBL/GenBank/DDBJ whole genome shotgun (WGS) entry which is preliminary data.</text>
</comment>
<dbReference type="RefSeq" id="WP_045111742.1">
    <property type="nucleotide sequence ID" value="NZ_CAWQZC010000133.1"/>
</dbReference>
<dbReference type="PANTHER" id="PTHR11203">
    <property type="entry name" value="CLEAVAGE AND POLYADENYLATION SPECIFICITY FACTOR FAMILY MEMBER"/>
    <property type="match status" value="1"/>
</dbReference>
<protein>
    <submittedName>
        <fullName evidence="4">RNAse with metallo-beta-lactamase-like domain</fullName>
    </submittedName>
</protein>
<dbReference type="Proteomes" id="UP000182660">
    <property type="component" value="Unassembled WGS sequence"/>
</dbReference>
<evidence type="ECO:0000313" key="5">
    <source>
        <dbReference type="Proteomes" id="UP000182660"/>
    </source>
</evidence>
<reference evidence="4 5" key="1">
    <citation type="submission" date="2016-11" db="EMBL/GenBank/DDBJ databases">
        <authorList>
            <person name="Klemetsen T."/>
        </authorList>
    </citation>
    <scope>NUCLEOTIDE SEQUENCE [LARGE SCALE GENOMIC DNA]</scope>
    <source>
        <strain evidence="4">MT 2528</strain>
    </source>
</reference>
<keyword evidence="5" id="KW-1185">Reference proteome</keyword>
<dbReference type="InterPro" id="IPR011108">
    <property type="entry name" value="RMMBL"/>
</dbReference>
<dbReference type="Gene3D" id="3.40.50.10890">
    <property type="match status" value="1"/>
</dbReference>
<dbReference type="InterPro" id="IPR036866">
    <property type="entry name" value="RibonucZ/Hydroxyglut_hydro"/>
</dbReference>
<feature type="domain" description="Metallo-beta-lactamase" evidence="2">
    <location>
        <begin position="18"/>
        <end position="240"/>
    </location>
</feature>
<accession>A0ABY1HEM8</accession>
<dbReference type="Pfam" id="PF00753">
    <property type="entry name" value="Lactamase_B"/>
    <property type="match status" value="1"/>
</dbReference>
<dbReference type="SUPFAM" id="SSF56281">
    <property type="entry name" value="Metallo-hydrolase/oxidoreductase"/>
    <property type="match status" value="1"/>
</dbReference>
<dbReference type="GeneID" id="61295771"/>
<dbReference type="InterPro" id="IPR022712">
    <property type="entry name" value="Beta_Casp"/>
</dbReference>
<evidence type="ECO:0000256" key="1">
    <source>
        <dbReference type="ARBA" id="ARBA00022801"/>
    </source>
</evidence>
<dbReference type="PANTHER" id="PTHR11203:SF37">
    <property type="entry name" value="INTEGRATOR COMPLEX SUBUNIT 11"/>
    <property type="match status" value="1"/>
</dbReference>
<name>A0ABY1HEM8_9GAMM</name>
<dbReference type="InterPro" id="IPR050698">
    <property type="entry name" value="MBL"/>
</dbReference>
<keyword evidence="1" id="KW-0378">Hydrolase</keyword>
<dbReference type="SMART" id="SM01027">
    <property type="entry name" value="Beta-Casp"/>
    <property type="match status" value="1"/>
</dbReference>
<evidence type="ECO:0000259" key="3">
    <source>
        <dbReference type="SMART" id="SM01027"/>
    </source>
</evidence>
<dbReference type="InterPro" id="IPR001279">
    <property type="entry name" value="Metallo-B-lactamas"/>
</dbReference>
<dbReference type="CDD" id="cd16295">
    <property type="entry name" value="TTHA0252-CPSF-like_MBL-fold"/>
    <property type="match status" value="1"/>
</dbReference>
<proteinExistence type="predicted"/>
<dbReference type="EMBL" id="FPLJ01000047">
    <property type="protein sequence ID" value="SGY90114.1"/>
    <property type="molecule type" value="Genomic_DNA"/>
</dbReference>
<gene>
    <name evidence="4" type="ORF">MT2528_1864</name>
</gene>
<sequence length="474" mass="52855">MRILHHGAVNGVTGSCHQLYMNEYNSVLIDCGLFQGSEAAGNNNKDQHSIDFNVRTVKALIITHCHIDHVGRIPYLLAAGFTGPIYATEATAALLPLVIEDALKVGVTHDKKLIQACLSLLEKQLIPVPYQKWCTIDVLKIPKEDISVDEVCYQRQKIRFCPAGHILGSAYVEIELATDKPIRRHRVVFSGDLGASYSPLLSSPRSPYRADTLIIESTYGDKRHEHRNERSQKLQAVIEHAVSDNGVVLIPAFSIGRTQELLYEIEQFIHSAPEMSVWKSIEIIVDSPMAANFTSKYRDFKSLWDKEALGKLKQGRHPLNFDQLYTIDSHQDHLTVVKYLARRNKPVIVIAASGMCSSGRIVNYLTQFLPDAKADVIFVGYQAQGTAGRDIQQYGPRGGYVDLNGKRITINASIHTISGYSAHADQQDLLNFVKHIKHKPQEIRIVHGDEVAKAVFGDKLGKLVPDSLILLPNQ</sequence>
<dbReference type="PROSITE" id="PS51257">
    <property type="entry name" value="PROKAR_LIPOPROTEIN"/>
    <property type="match status" value="1"/>
</dbReference>